<evidence type="ECO:0000256" key="8">
    <source>
        <dbReference type="ARBA" id="ARBA00023242"/>
    </source>
</evidence>
<keyword evidence="8" id="KW-0539">Nucleus</keyword>
<dbReference type="InterPro" id="IPR019519">
    <property type="entry name" value="Elp5"/>
</dbReference>
<dbReference type="EMBL" id="JAADJZ010000001">
    <property type="protein sequence ID" value="KAF2878584.1"/>
    <property type="molecule type" value="Genomic_DNA"/>
</dbReference>
<keyword evidence="6" id="KW-0963">Cytoplasm</keyword>
<comment type="similarity">
    <text evidence="4">Belongs to the ELP5 family.</text>
</comment>
<evidence type="ECO:0000256" key="5">
    <source>
        <dbReference type="ARBA" id="ARBA00020264"/>
    </source>
</evidence>
<evidence type="ECO:0000256" key="1">
    <source>
        <dbReference type="ARBA" id="ARBA00004123"/>
    </source>
</evidence>
<reference evidence="9 10" key="1">
    <citation type="submission" date="2020-01" db="EMBL/GenBank/DDBJ databases">
        <authorList>
            <consortium name="DOE Joint Genome Institute"/>
            <person name="Haridas S."/>
            <person name="Albert R."/>
            <person name="Binder M."/>
            <person name="Bloem J."/>
            <person name="Labutti K."/>
            <person name="Salamov A."/>
            <person name="Andreopoulos B."/>
            <person name="Baker S.E."/>
            <person name="Barry K."/>
            <person name="Bills G."/>
            <person name="Bluhm B.H."/>
            <person name="Cannon C."/>
            <person name="Castanera R."/>
            <person name="Culley D.E."/>
            <person name="Daum C."/>
            <person name="Ezra D."/>
            <person name="Gonzalez J.B."/>
            <person name="Henrissat B."/>
            <person name="Kuo A."/>
            <person name="Liang C."/>
            <person name="Lipzen A."/>
            <person name="Lutzoni F."/>
            <person name="Magnuson J."/>
            <person name="Mondo S."/>
            <person name="Nolan M."/>
            <person name="Ohm R."/>
            <person name="Pangilinan J."/>
            <person name="Park H.-J.H."/>
            <person name="Ramirez L."/>
            <person name="Alfaro M."/>
            <person name="Sun H."/>
            <person name="Tritt A."/>
            <person name="Yoshinaga Y."/>
            <person name="Zwiers L.-H.L."/>
            <person name="Turgeon B.G."/>
            <person name="Goodwin S.B."/>
            <person name="Spatafora J.W."/>
            <person name="Crous P.W."/>
            <person name="Grigoriev I.V."/>
        </authorList>
    </citation>
    <scope>NUCLEOTIDE SEQUENCE [LARGE SCALE GENOMIC DNA]</scope>
    <source>
        <strain evidence="9 10">CBS 611.86</strain>
    </source>
</reference>
<dbReference type="Proteomes" id="UP000481861">
    <property type="component" value="Unassembled WGS sequence"/>
</dbReference>
<evidence type="ECO:0000256" key="6">
    <source>
        <dbReference type="ARBA" id="ARBA00022490"/>
    </source>
</evidence>
<dbReference type="PANTHER" id="PTHR15641:SF1">
    <property type="entry name" value="ELONGATOR COMPLEX PROTEIN 5"/>
    <property type="match status" value="1"/>
</dbReference>
<dbReference type="InterPro" id="IPR027417">
    <property type="entry name" value="P-loop_NTPase"/>
</dbReference>
<comment type="subcellular location">
    <subcellularLocation>
        <location evidence="2">Cytoplasm</location>
    </subcellularLocation>
    <subcellularLocation>
        <location evidence="1">Nucleus</location>
    </subcellularLocation>
</comment>
<dbReference type="AlphaFoldDB" id="A0A7C8MWC5"/>
<keyword evidence="10" id="KW-1185">Reference proteome</keyword>
<name>A0A7C8MWC5_9PLEO</name>
<dbReference type="PANTHER" id="PTHR15641">
    <property type="entry name" value="ELONGATOR COMPLEX PROTEIN 5"/>
    <property type="match status" value="1"/>
</dbReference>
<accession>A0A7C8MWC5</accession>
<dbReference type="GO" id="GO:0002098">
    <property type="term" value="P:tRNA wobble uridine modification"/>
    <property type="evidence" value="ECO:0007669"/>
    <property type="project" value="InterPro"/>
</dbReference>
<evidence type="ECO:0000256" key="3">
    <source>
        <dbReference type="ARBA" id="ARBA00005043"/>
    </source>
</evidence>
<gene>
    <name evidence="9" type="ORF">BDV95DRAFT_557867</name>
</gene>
<evidence type="ECO:0000313" key="10">
    <source>
        <dbReference type="Proteomes" id="UP000481861"/>
    </source>
</evidence>
<dbReference type="GO" id="GO:0005634">
    <property type="term" value="C:nucleus"/>
    <property type="evidence" value="ECO:0007669"/>
    <property type="project" value="UniProtKB-SubCell"/>
</dbReference>
<proteinExistence type="inferred from homology"/>
<dbReference type="CDD" id="cd19496">
    <property type="entry name" value="Elp5"/>
    <property type="match status" value="1"/>
</dbReference>
<sequence length="441" mass="49278">MTYTAHGLDFEAIGWTALYTSPSLVRHLIAEDGTLPDWLIEYRQSKLEPVPFGDRRNITFVPRAKDCTKWIKNNCPTGIRKRVPEIRLPKKRSMPRPLTIAQYQGHALHLLSRVLNIRLNASPFTLIVDDLSQRATPLTSEIMRRALSRNINVVVVAFEAADVDPAIHYIPAYGGITGAQLLEKIEVAMSERQESLVVVDSLYDLVNATDIDMGVLFDLVATRFASTLVGIYHQDILADQYPENAYAPQHLEYFQYLATTIFTCKSLAHVLAAKAASERSLAEPTFGLLQGAEGVVQCLDANDHRGIVFTAEFRRKSGRPESETFFLRETLISDYNEPLPLMRVGTLKQEFAVLIDQVPAYANEVVISLVKSAADAVESNQATDDLIESTFNLSITDKQKEARDGVILPYFDAQTANGGEGGRILYDMSMEDDFDEEEDEI</sequence>
<dbReference type="Pfam" id="PF10483">
    <property type="entry name" value="Elong_Iki1"/>
    <property type="match status" value="1"/>
</dbReference>
<dbReference type="OrthoDB" id="166907at2759"/>
<protein>
    <recommendedName>
        <fullName evidence="5">Elongator complex protein 5</fullName>
    </recommendedName>
</protein>
<keyword evidence="7" id="KW-0819">tRNA processing</keyword>
<evidence type="ECO:0000256" key="7">
    <source>
        <dbReference type="ARBA" id="ARBA00022694"/>
    </source>
</evidence>
<evidence type="ECO:0000313" key="9">
    <source>
        <dbReference type="EMBL" id="KAF2878584.1"/>
    </source>
</evidence>
<evidence type="ECO:0000256" key="4">
    <source>
        <dbReference type="ARBA" id="ARBA00009567"/>
    </source>
</evidence>
<comment type="caution">
    <text evidence="9">The sequence shown here is derived from an EMBL/GenBank/DDBJ whole genome shotgun (WGS) entry which is preliminary data.</text>
</comment>
<dbReference type="GO" id="GO:0033588">
    <property type="term" value="C:elongator holoenzyme complex"/>
    <property type="evidence" value="ECO:0007669"/>
    <property type="project" value="InterPro"/>
</dbReference>
<dbReference type="GO" id="GO:0005829">
    <property type="term" value="C:cytosol"/>
    <property type="evidence" value="ECO:0007669"/>
    <property type="project" value="TreeGrafter"/>
</dbReference>
<dbReference type="UniPathway" id="UPA00988"/>
<dbReference type="GO" id="GO:0000049">
    <property type="term" value="F:tRNA binding"/>
    <property type="evidence" value="ECO:0007669"/>
    <property type="project" value="TreeGrafter"/>
</dbReference>
<dbReference type="Gene3D" id="3.40.50.300">
    <property type="entry name" value="P-loop containing nucleotide triphosphate hydrolases"/>
    <property type="match status" value="1"/>
</dbReference>
<evidence type="ECO:0000256" key="2">
    <source>
        <dbReference type="ARBA" id="ARBA00004496"/>
    </source>
</evidence>
<organism evidence="9 10">
    <name type="scientific">Massariosphaeria phaeospora</name>
    <dbReference type="NCBI Taxonomy" id="100035"/>
    <lineage>
        <taxon>Eukaryota</taxon>
        <taxon>Fungi</taxon>
        <taxon>Dikarya</taxon>
        <taxon>Ascomycota</taxon>
        <taxon>Pezizomycotina</taxon>
        <taxon>Dothideomycetes</taxon>
        <taxon>Pleosporomycetidae</taxon>
        <taxon>Pleosporales</taxon>
        <taxon>Pleosporales incertae sedis</taxon>
        <taxon>Massariosphaeria</taxon>
    </lineage>
</organism>
<comment type="pathway">
    <text evidence="3">tRNA modification; 5-methoxycarbonylmethyl-2-thiouridine-tRNA biosynthesis.</text>
</comment>